<protein>
    <submittedName>
        <fullName evidence="1">Uncharacterized protein</fullName>
    </submittedName>
</protein>
<sequence length="223" mass="25075">MDIKKPEDRQKVTTVKPSRIDNKFKAGQVKQASASQMIPPAIASKLSHLSKVYGLPIDLGQVSLQDANPENIKAMRKITDMLSANSKLLPELIKLTSQLLRADIKLAEFHKNLTKAALKHQEKIDQETAEIFIAMARGGAKATKLEHRTNVRNSLIEQRTQAYANYYQDSVFGNESQIIDVEYQLLASNQKILAESKQAKAEFNHDRKQKLKAFVDSAFLNND</sequence>
<dbReference type="Proteomes" id="UP000326678">
    <property type="component" value="Chromosome pGXM05"/>
</dbReference>
<accession>A0A5P8WJ88</accession>
<dbReference type="KEGG" id="nsh:GXM_10152"/>
<organism evidence="1 2">
    <name type="scientific">Nostoc sphaeroides CCNUC1</name>
    <dbReference type="NCBI Taxonomy" id="2653204"/>
    <lineage>
        <taxon>Bacteria</taxon>
        <taxon>Bacillati</taxon>
        <taxon>Cyanobacteriota</taxon>
        <taxon>Cyanophyceae</taxon>
        <taxon>Nostocales</taxon>
        <taxon>Nostocaceae</taxon>
        <taxon>Nostoc</taxon>
    </lineage>
</organism>
<reference evidence="1 2" key="1">
    <citation type="submission" date="2019-10" db="EMBL/GenBank/DDBJ databases">
        <title>Genomic and transcriptomic insights into the perfect genentic adaptation of a filamentous nitrogen-fixing cyanobacterium to rice fields.</title>
        <authorList>
            <person name="Chen Z."/>
        </authorList>
    </citation>
    <scope>NUCLEOTIDE SEQUENCE [LARGE SCALE GENOMIC DNA]</scope>
    <source>
        <strain evidence="1">CCNUC1</strain>
    </source>
</reference>
<name>A0A5P8WJ88_9NOSO</name>
<dbReference type="EMBL" id="CP045232">
    <property type="protein sequence ID" value="QFS52888.1"/>
    <property type="molecule type" value="Genomic_DNA"/>
</dbReference>
<dbReference type="RefSeq" id="WP_152592972.1">
    <property type="nucleotide sequence ID" value="NZ_CP045232.1"/>
</dbReference>
<keyword evidence="2" id="KW-1185">Reference proteome</keyword>
<gene>
    <name evidence="1" type="ORF">GXM_10152</name>
</gene>
<evidence type="ECO:0000313" key="2">
    <source>
        <dbReference type="Proteomes" id="UP000326678"/>
    </source>
</evidence>
<proteinExistence type="predicted"/>
<evidence type="ECO:0000313" key="1">
    <source>
        <dbReference type="EMBL" id="QFS52888.1"/>
    </source>
</evidence>
<dbReference type="AlphaFoldDB" id="A0A5P8WJ88"/>